<dbReference type="PRINTS" id="PR01021">
    <property type="entry name" value="OMPADOMAIN"/>
</dbReference>
<dbReference type="PANTHER" id="PTHR30329:SF21">
    <property type="entry name" value="LIPOPROTEIN YIAD-RELATED"/>
    <property type="match status" value="1"/>
</dbReference>
<evidence type="ECO:0000256" key="4">
    <source>
        <dbReference type="PROSITE-ProRule" id="PRU00473"/>
    </source>
</evidence>
<evidence type="ECO:0000313" key="8">
    <source>
        <dbReference type="Proteomes" id="UP000515369"/>
    </source>
</evidence>
<dbReference type="PROSITE" id="PS51123">
    <property type="entry name" value="OMPA_2"/>
    <property type="match status" value="1"/>
</dbReference>
<dbReference type="SUPFAM" id="SSF103088">
    <property type="entry name" value="OmpA-like"/>
    <property type="match status" value="2"/>
</dbReference>
<dbReference type="Pfam" id="PF00691">
    <property type="entry name" value="OmpA"/>
    <property type="match status" value="2"/>
</dbReference>
<evidence type="ECO:0000259" key="6">
    <source>
        <dbReference type="PROSITE" id="PS51123"/>
    </source>
</evidence>
<dbReference type="InterPro" id="IPR050330">
    <property type="entry name" value="Bact_OuterMem_StrucFunc"/>
</dbReference>
<name>A0A7G5GVX4_9BACT</name>
<feature type="domain" description="OmpA-like" evidence="6">
    <location>
        <begin position="177"/>
        <end position="295"/>
    </location>
</feature>
<dbReference type="KEGG" id="sfol:H3H32_34900"/>
<sequence length="295" mass="33407">MSKLWVWWMGLGVWVIVSVCVHLFYIKRIRLSEEPVLPPVHIIDGNQLRIQLRGNLFQQAGSELKSIGNRSANSRSGNIRSGLDTLADYLKANPRRWLTVIGYYTPAEGKQTLISNLGVLRATSVQQYLVSAGVPEEQIKVWGEASNALLFVQDSTNALSFAFQSITIDANWLARHQKYVDLFHPLQLYFQTGSTAYIHTPDNEQFAREAIAYLRNHKRDRLVITGHTDSVGTEVRNLQLSRLRARVIQDSLVKQGADKRWLQLVAQGDKSPIAPNALPEGREANRRVTLLVERR</sequence>
<keyword evidence="5" id="KW-1133">Transmembrane helix</keyword>
<evidence type="ECO:0000256" key="1">
    <source>
        <dbReference type="ARBA" id="ARBA00004442"/>
    </source>
</evidence>
<proteinExistence type="predicted"/>
<dbReference type="InterPro" id="IPR036737">
    <property type="entry name" value="OmpA-like_sf"/>
</dbReference>
<protein>
    <submittedName>
        <fullName evidence="7">OmpA family protein</fullName>
    </submittedName>
</protein>
<evidence type="ECO:0000256" key="3">
    <source>
        <dbReference type="ARBA" id="ARBA00023237"/>
    </source>
</evidence>
<reference evidence="7 8" key="1">
    <citation type="submission" date="2020-07" db="EMBL/GenBank/DDBJ databases">
        <title>Spirosoma foliorum sp. nov., isolated from the leaves on the Nejang mountain Korea, Republic of.</title>
        <authorList>
            <person name="Ho H."/>
            <person name="Lee Y.-J."/>
            <person name="Nurcahyanto D.-A."/>
            <person name="Kim S.-G."/>
        </authorList>
    </citation>
    <scope>NUCLEOTIDE SEQUENCE [LARGE SCALE GENOMIC DNA]</scope>
    <source>
        <strain evidence="7 8">PL0136</strain>
    </source>
</reference>
<dbReference type="InterPro" id="IPR006664">
    <property type="entry name" value="OMP_bac"/>
</dbReference>
<keyword evidence="8" id="KW-1185">Reference proteome</keyword>
<keyword evidence="2 4" id="KW-0472">Membrane</keyword>
<dbReference type="Proteomes" id="UP000515369">
    <property type="component" value="Chromosome"/>
</dbReference>
<dbReference type="RefSeq" id="WP_182460305.1">
    <property type="nucleotide sequence ID" value="NZ_CP059732.1"/>
</dbReference>
<keyword evidence="5" id="KW-0812">Transmembrane</keyword>
<organism evidence="7 8">
    <name type="scientific">Spirosoma foliorum</name>
    <dbReference type="NCBI Taxonomy" id="2710596"/>
    <lineage>
        <taxon>Bacteria</taxon>
        <taxon>Pseudomonadati</taxon>
        <taxon>Bacteroidota</taxon>
        <taxon>Cytophagia</taxon>
        <taxon>Cytophagales</taxon>
        <taxon>Cytophagaceae</taxon>
        <taxon>Spirosoma</taxon>
    </lineage>
</organism>
<keyword evidence="3" id="KW-0998">Cell outer membrane</keyword>
<dbReference type="EMBL" id="CP059732">
    <property type="protein sequence ID" value="QMW03016.1"/>
    <property type="molecule type" value="Genomic_DNA"/>
</dbReference>
<comment type="subcellular location">
    <subcellularLocation>
        <location evidence="1">Cell outer membrane</location>
    </subcellularLocation>
</comment>
<evidence type="ECO:0000256" key="5">
    <source>
        <dbReference type="SAM" id="Phobius"/>
    </source>
</evidence>
<evidence type="ECO:0000313" key="7">
    <source>
        <dbReference type="EMBL" id="QMW03016.1"/>
    </source>
</evidence>
<accession>A0A7G5GVX4</accession>
<dbReference type="Gene3D" id="3.30.1330.60">
    <property type="entry name" value="OmpA-like domain"/>
    <property type="match status" value="2"/>
</dbReference>
<dbReference type="CDD" id="cd07185">
    <property type="entry name" value="OmpA_C-like"/>
    <property type="match status" value="1"/>
</dbReference>
<dbReference type="AlphaFoldDB" id="A0A7G5GVX4"/>
<gene>
    <name evidence="7" type="ORF">H3H32_34900</name>
</gene>
<dbReference type="InterPro" id="IPR006665">
    <property type="entry name" value="OmpA-like"/>
</dbReference>
<feature type="transmembrane region" description="Helical" evidence="5">
    <location>
        <begin position="6"/>
        <end position="26"/>
    </location>
</feature>
<dbReference type="PANTHER" id="PTHR30329">
    <property type="entry name" value="STATOR ELEMENT OF FLAGELLAR MOTOR COMPLEX"/>
    <property type="match status" value="1"/>
</dbReference>
<evidence type="ECO:0000256" key="2">
    <source>
        <dbReference type="ARBA" id="ARBA00023136"/>
    </source>
</evidence>
<dbReference type="GO" id="GO:0009279">
    <property type="term" value="C:cell outer membrane"/>
    <property type="evidence" value="ECO:0007669"/>
    <property type="project" value="UniProtKB-SubCell"/>
</dbReference>